<evidence type="ECO:0000313" key="2">
    <source>
        <dbReference type="WBParaSite" id="JU765_v2.g521.t1"/>
    </source>
</evidence>
<organism evidence="1 2">
    <name type="scientific">Panagrolaimus sp. JU765</name>
    <dbReference type="NCBI Taxonomy" id="591449"/>
    <lineage>
        <taxon>Eukaryota</taxon>
        <taxon>Metazoa</taxon>
        <taxon>Ecdysozoa</taxon>
        <taxon>Nematoda</taxon>
        <taxon>Chromadorea</taxon>
        <taxon>Rhabditida</taxon>
        <taxon>Tylenchina</taxon>
        <taxon>Panagrolaimomorpha</taxon>
        <taxon>Panagrolaimoidea</taxon>
        <taxon>Panagrolaimidae</taxon>
        <taxon>Panagrolaimus</taxon>
    </lineage>
</organism>
<name>A0AC34RBY7_9BILA</name>
<protein>
    <submittedName>
        <fullName evidence="2">Uncharacterized protein</fullName>
    </submittedName>
</protein>
<evidence type="ECO:0000313" key="1">
    <source>
        <dbReference type="Proteomes" id="UP000887576"/>
    </source>
</evidence>
<proteinExistence type="predicted"/>
<dbReference type="Proteomes" id="UP000887576">
    <property type="component" value="Unplaced"/>
</dbReference>
<reference evidence="2" key="1">
    <citation type="submission" date="2022-11" db="UniProtKB">
        <authorList>
            <consortium name="WormBaseParasite"/>
        </authorList>
    </citation>
    <scope>IDENTIFICATION</scope>
</reference>
<accession>A0AC34RBY7</accession>
<dbReference type="WBParaSite" id="JU765_v2.g521.t1">
    <property type="protein sequence ID" value="JU765_v2.g521.t1"/>
    <property type="gene ID" value="JU765_v2.g521"/>
</dbReference>
<sequence>MFQIRVEMNILTISALLSTFLVSAFADISPPDSAAFLDVAAVCEQLPHLPECQDQLPLMEKRKSAYMRFGRSAPSDGFLDAMEKRKSAYMRFGKRSGPTESDAEIPQELEKRKSAYMRFGKRKSAYMRFGKRADEGFDSAFSGDAEKRKSAYMRFGR</sequence>